<accession>A0ABR8MXJ9</accession>
<keyword evidence="2" id="KW-0479">Metal-binding</keyword>
<dbReference type="InterPro" id="IPR050682">
    <property type="entry name" value="ModA/WtpA"/>
</dbReference>
<dbReference type="CDD" id="cd13537">
    <property type="entry name" value="PBP2_YvgL_like"/>
    <property type="match status" value="1"/>
</dbReference>
<dbReference type="InterPro" id="IPR041879">
    <property type="entry name" value="YvgL-like_PBP2"/>
</dbReference>
<evidence type="ECO:0000256" key="2">
    <source>
        <dbReference type="ARBA" id="ARBA00022723"/>
    </source>
</evidence>
<dbReference type="PANTHER" id="PTHR30632:SF0">
    <property type="entry name" value="SULFATE-BINDING PROTEIN"/>
    <property type="match status" value="1"/>
</dbReference>
<evidence type="ECO:0000313" key="4">
    <source>
        <dbReference type="EMBL" id="MBD3920613.1"/>
    </source>
</evidence>
<name>A0ABR8MXJ9_9BACL</name>
<gene>
    <name evidence="4" type="primary">modA</name>
    <name evidence="4" type="ORF">H8B09_17750</name>
</gene>
<dbReference type="SUPFAM" id="SSF53850">
    <property type="entry name" value="Periplasmic binding protein-like II"/>
    <property type="match status" value="1"/>
</dbReference>
<dbReference type="Pfam" id="PF13531">
    <property type="entry name" value="SBP_bac_11"/>
    <property type="match status" value="1"/>
</dbReference>
<evidence type="ECO:0000313" key="5">
    <source>
        <dbReference type="Proteomes" id="UP000609346"/>
    </source>
</evidence>
<dbReference type="PIRSF" id="PIRSF004846">
    <property type="entry name" value="ModA"/>
    <property type="match status" value="1"/>
</dbReference>
<protein>
    <submittedName>
        <fullName evidence="4">Molybdate ABC transporter substrate-binding protein</fullName>
    </submittedName>
</protein>
<sequence>MLKPKKRLVIGFVLLLALAFTLTGVISSRYATDQQAEAASGKTELIISAAASLQDSLEEIAKLYESDHKDIDLTFNYGSSGTLQKQIEQGAPADLFFSAGAKQMDALVKDKLISDHKTLLKNELVMVVPSDSKLTFNTVKQLTNKSIKKIAIGQPESVPAGQYAKETLTSRQVWDALKDKLVYAKDVRQVLTYVETGNVDAGFVYKTDALTSKKVRIALHIAPGVHTAIVYPAGVVKETKHAAEAKEFYSYLQSDKADAIFVKYGFKLS</sequence>
<keyword evidence="5" id="KW-1185">Reference proteome</keyword>
<dbReference type="Proteomes" id="UP000609346">
    <property type="component" value="Unassembled WGS sequence"/>
</dbReference>
<evidence type="ECO:0000256" key="1">
    <source>
        <dbReference type="ARBA" id="ARBA00009175"/>
    </source>
</evidence>
<keyword evidence="3" id="KW-0732">Signal</keyword>
<dbReference type="InterPro" id="IPR005950">
    <property type="entry name" value="ModA"/>
</dbReference>
<comment type="similarity">
    <text evidence="1">Belongs to the bacterial solute-binding protein ModA family.</text>
</comment>
<dbReference type="PANTHER" id="PTHR30632">
    <property type="entry name" value="MOLYBDATE-BINDING PERIPLASMIC PROTEIN"/>
    <property type="match status" value="1"/>
</dbReference>
<organism evidence="4 5">
    <name type="scientific">Paenibacillus terricola</name>
    <dbReference type="NCBI Taxonomy" id="2763503"/>
    <lineage>
        <taxon>Bacteria</taxon>
        <taxon>Bacillati</taxon>
        <taxon>Bacillota</taxon>
        <taxon>Bacilli</taxon>
        <taxon>Bacillales</taxon>
        <taxon>Paenibacillaceae</taxon>
        <taxon>Paenibacillus</taxon>
    </lineage>
</organism>
<evidence type="ECO:0000256" key="3">
    <source>
        <dbReference type="ARBA" id="ARBA00022729"/>
    </source>
</evidence>
<reference evidence="4 5" key="1">
    <citation type="submission" date="2020-09" db="EMBL/GenBank/DDBJ databases">
        <title>Paenibacillus sp. strain PR3 16S rRNA gene Genome sequencing and assembly.</title>
        <authorList>
            <person name="Kim J."/>
        </authorList>
    </citation>
    <scope>NUCLEOTIDE SEQUENCE [LARGE SCALE GENOMIC DNA]</scope>
    <source>
        <strain evidence="4 5">PR3</strain>
    </source>
</reference>
<dbReference type="RefSeq" id="WP_191204900.1">
    <property type="nucleotide sequence ID" value="NZ_JACXZA010000004.1"/>
</dbReference>
<dbReference type="EMBL" id="JACXZA010000004">
    <property type="protein sequence ID" value="MBD3920613.1"/>
    <property type="molecule type" value="Genomic_DNA"/>
</dbReference>
<proteinExistence type="inferred from homology"/>
<comment type="caution">
    <text evidence="4">The sequence shown here is derived from an EMBL/GenBank/DDBJ whole genome shotgun (WGS) entry which is preliminary data.</text>
</comment>
<dbReference type="NCBIfam" id="TIGR01256">
    <property type="entry name" value="modA"/>
    <property type="match status" value="1"/>
</dbReference>
<dbReference type="Gene3D" id="3.40.190.10">
    <property type="entry name" value="Periplasmic binding protein-like II"/>
    <property type="match status" value="2"/>
</dbReference>